<accession>A0A381X968</accession>
<dbReference type="EMBL" id="UINC01014353">
    <property type="protein sequence ID" value="SVA61274.1"/>
    <property type="molecule type" value="Genomic_DNA"/>
</dbReference>
<dbReference type="PANTHER" id="PTHR11014">
    <property type="entry name" value="PEPTIDASE M20 FAMILY MEMBER"/>
    <property type="match status" value="1"/>
</dbReference>
<evidence type="ECO:0000259" key="2">
    <source>
        <dbReference type="Pfam" id="PF07687"/>
    </source>
</evidence>
<dbReference type="CDD" id="cd05666">
    <property type="entry name" value="M20_Acy1-like"/>
    <property type="match status" value="1"/>
</dbReference>
<dbReference type="GO" id="GO:0016787">
    <property type="term" value="F:hydrolase activity"/>
    <property type="evidence" value="ECO:0007669"/>
    <property type="project" value="UniProtKB-KW"/>
</dbReference>
<dbReference type="InterPro" id="IPR036264">
    <property type="entry name" value="Bact_exopeptidase_dim_dom"/>
</dbReference>
<dbReference type="Gene3D" id="3.30.70.360">
    <property type="match status" value="1"/>
</dbReference>
<dbReference type="Gene3D" id="3.40.630.10">
    <property type="entry name" value="Zn peptidases"/>
    <property type="match status" value="1"/>
</dbReference>
<dbReference type="NCBIfam" id="TIGR01891">
    <property type="entry name" value="amidohydrolases"/>
    <property type="match status" value="1"/>
</dbReference>
<feature type="domain" description="Peptidase M20 dimerisation" evidence="2">
    <location>
        <begin position="175"/>
        <end position="270"/>
    </location>
</feature>
<dbReference type="PIRSF" id="PIRSF005962">
    <property type="entry name" value="Pept_M20D_amidohydro"/>
    <property type="match status" value="1"/>
</dbReference>
<organism evidence="3">
    <name type="scientific">marine metagenome</name>
    <dbReference type="NCBI Taxonomy" id="408172"/>
    <lineage>
        <taxon>unclassified sequences</taxon>
        <taxon>metagenomes</taxon>
        <taxon>ecological metagenomes</taxon>
    </lineage>
</organism>
<dbReference type="PANTHER" id="PTHR11014:SF63">
    <property type="entry name" value="METALLOPEPTIDASE, PUTATIVE (AFU_ORTHOLOGUE AFUA_6G09600)-RELATED"/>
    <property type="match status" value="1"/>
</dbReference>
<gene>
    <name evidence="3" type="ORF">METZ01_LOCUS114128</name>
</gene>
<dbReference type="Pfam" id="PF01546">
    <property type="entry name" value="Peptidase_M20"/>
    <property type="match status" value="1"/>
</dbReference>
<evidence type="ECO:0000313" key="3">
    <source>
        <dbReference type="EMBL" id="SVA61274.1"/>
    </source>
</evidence>
<dbReference type="AlphaFoldDB" id="A0A381X968"/>
<reference evidence="3" key="1">
    <citation type="submission" date="2018-05" db="EMBL/GenBank/DDBJ databases">
        <authorList>
            <person name="Lanie J.A."/>
            <person name="Ng W.-L."/>
            <person name="Kazmierczak K.M."/>
            <person name="Andrzejewski T.M."/>
            <person name="Davidsen T.M."/>
            <person name="Wayne K.J."/>
            <person name="Tettelin H."/>
            <person name="Glass J.I."/>
            <person name="Rusch D."/>
            <person name="Podicherti R."/>
            <person name="Tsui H.-C.T."/>
            <person name="Winkler M.E."/>
        </authorList>
    </citation>
    <scope>NUCLEOTIDE SEQUENCE</scope>
</reference>
<proteinExistence type="predicted"/>
<sequence>MKSWRQDLHKIPEIGLEEYETSKYIKNKLVEFNINFKEGYSNTGLVAWVKGNKGNSNKSIGLRADFDALPMPEKNNFDHKSTKDGMMHACGHDGHTSMLLGAAKYVSENNNFDGTVYFIFQPGEEGFAGGKKMIEDGLFDDFSIDEVYALHNWPDLPLGSFGVNSGPMMAAVDEFDIIVKGKGGHAAFPQLVIDPIIVASQIVTAIQTIISRSTDPVDKALISITKIHGGTAYNVIDDEVKLSGTIRTFKPETRSFIEKKIEEIAKGIAKANGAGANIEFDLINKYPPTINSKKESEFAAKIAKQMVGEENVNTNIDPSMGGEDFSYLLNKKPGSYLYIGQGDENHKAHLHTTKYDFNDNLLPIGVNYWVNLVKEYFNN</sequence>
<keyword evidence="1" id="KW-0378">Hydrolase</keyword>
<evidence type="ECO:0000256" key="1">
    <source>
        <dbReference type="ARBA" id="ARBA00022801"/>
    </source>
</evidence>
<dbReference type="InterPro" id="IPR002933">
    <property type="entry name" value="Peptidase_M20"/>
</dbReference>
<dbReference type="FunFam" id="3.30.70.360:FF:000001">
    <property type="entry name" value="N-acetyldiaminopimelate deacetylase"/>
    <property type="match status" value="1"/>
</dbReference>
<dbReference type="SUPFAM" id="SSF53187">
    <property type="entry name" value="Zn-dependent exopeptidases"/>
    <property type="match status" value="1"/>
</dbReference>
<dbReference type="InterPro" id="IPR017439">
    <property type="entry name" value="Amidohydrolase"/>
</dbReference>
<dbReference type="Pfam" id="PF07687">
    <property type="entry name" value="M20_dimer"/>
    <property type="match status" value="1"/>
</dbReference>
<name>A0A381X968_9ZZZZ</name>
<dbReference type="InterPro" id="IPR011650">
    <property type="entry name" value="Peptidase_M20_dimer"/>
</dbReference>
<dbReference type="SUPFAM" id="SSF55031">
    <property type="entry name" value="Bacterial exopeptidase dimerisation domain"/>
    <property type="match status" value="1"/>
</dbReference>
<protein>
    <recommendedName>
        <fullName evidence="2">Peptidase M20 dimerisation domain-containing protein</fullName>
    </recommendedName>
</protein>